<comment type="caution">
    <text evidence="2">The sequence shown here is derived from an EMBL/GenBank/DDBJ whole genome shotgun (WGS) entry which is preliminary data.</text>
</comment>
<name>A0A9W6UMA5_9ACTN</name>
<keyword evidence="1" id="KW-0812">Transmembrane</keyword>
<dbReference type="OrthoDB" id="4329566at2"/>
<protein>
    <submittedName>
        <fullName evidence="2">Membrane protein</fullName>
    </submittedName>
</protein>
<organism evidence="2 3">
    <name type="scientific">Kitasatospora phosalacinea</name>
    <dbReference type="NCBI Taxonomy" id="2065"/>
    <lineage>
        <taxon>Bacteria</taxon>
        <taxon>Bacillati</taxon>
        <taxon>Actinomycetota</taxon>
        <taxon>Actinomycetes</taxon>
        <taxon>Kitasatosporales</taxon>
        <taxon>Streptomycetaceae</taxon>
        <taxon>Kitasatospora</taxon>
    </lineage>
</organism>
<dbReference type="AlphaFoldDB" id="A0A9W6UMA5"/>
<feature type="transmembrane region" description="Helical" evidence="1">
    <location>
        <begin position="41"/>
        <end position="61"/>
    </location>
</feature>
<accession>A0A9W6UMA5</accession>
<evidence type="ECO:0000313" key="3">
    <source>
        <dbReference type="Proteomes" id="UP001165143"/>
    </source>
</evidence>
<keyword evidence="1" id="KW-1133">Transmembrane helix</keyword>
<dbReference type="EMBL" id="BSRX01000004">
    <property type="protein sequence ID" value="GLW53008.1"/>
    <property type="molecule type" value="Genomic_DNA"/>
</dbReference>
<sequence>MSTTSTTSATTTADGAPVPPPIRWFGTTWVDRGTAYWLRRAVVPLGALAATAAGAFALRLGVSGVRLSGAAPLTLLLTLALGLCSAMAGLRNWKILTEGKESLTGWAAEEKQLAGVWLVGFVGALAVYFARSLVEAPGEGLKRAAYDQENATWHRRRAARAEREARRAARRRA</sequence>
<evidence type="ECO:0000256" key="1">
    <source>
        <dbReference type="SAM" id="Phobius"/>
    </source>
</evidence>
<reference evidence="2" key="1">
    <citation type="submission" date="2023-02" db="EMBL/GenBank/DDBJ databases">
        <title>Kitasatospora phosalacinea NBRC 14362.</title>
        <authorList>
            <person name="Ichikawa N."/>
            <person name="Sato H."/>
            <person name="Tonouchi N."/>
        </authorList>
    </citation>
    <scope>NUCLEOTIDE SEQUENCE</scope>
    <source>
        <strain evidence="2">NBRC 14362</strain>
    </source>
</reference>
<evidence type="ECO:0000313" key="2">
    <source>
        <dbReference type="EMBL" id="GLW53008.1"/>
    </source>
</evidence>
<proteinExistence type="predicted"/>
<feature type="transmembrane region" description="Helical" evidence="1">
    <location>
        <begin position="73"/>
        <end position="93"/>
    </location>
</feature>
<dbReference type="Proteomes" id="UP001165143">
    <property type="component" value="Unassembled WGS sequence"/>
</dbReference>
<gene>
    <name evidence="2" type="ORF">Kpho01_10190</name>
</gene>
<dbReference type="RefSeq" id="WP_033252311.1">
    <property type="nucleotide sequence ID" value="NZ_BSRX01000004.1"/>
</dbReference>
<keyword evidence="1" id="KW-0472">Membrane</keyword>